<keyword evidence="4 9" id="KW-0349">Heme</keyword>
<evidence type="ECO:0000256" key="8">
    <source>
        <dbReference type="ARBA" id="ARBA00023033"/>
    </source>
</evidence>
<evidence type="ECO:0000313" key="12">
    <source>
        <dbReference type="EMBL" id="TFK41776.1"/>
    </source>
</evidence>
<dbReference type="InterPro" id="IPR002401">
    <property type="entry name" value="Cyt_P450_E_grp-I"/>
</dbReference>
<dbReference type="PANTHER" id="PTHR46300:SF7">
    <property type="entry name" value="P450, PUTATIVE (EUROFUNG)-RELATED"/>
    <property type="match status" value="1"/>
</dbReference>
<dbReference type="PRINTS" id="PR00463">
    <property type="entry name" value="EP450I"/>
</dbReference>
<dbReference type="Proteomes" id="UP000308652">
    <property type="component" value="Unassembled WGS sequence"/>
</dbReference>
<dbReference type="GO" id="GO:0020037">
    <property type="term" value="F:heme binding"/>
    <property type="evidence" value="ECO:0007669"/>
    <property type="project" value="InterPro"/>
</dbReference>
<dbReference type="SUPFAM" id="SSF48264">
    <property type="entry name" value="Cytochrome P450"/>
    <property type="match status" value="1"/>
</dbReference>
<dbReference type="Gene3D" id="1.10.630.10">
    <property type="entry name" value="Cytochrome P450"/>
    <property type="match status" value="1"/>
</dbReference>
<evidence type="ECO:0000256" key="2">
    <source>
        <dbReference type="ARBA" id="ARBA00005179"/>
    </source>
</evidence>
<evidence type="ECO:0000256" key="4">
    <source>
        <dbReference type="ARBA" id="ARBA00022617"/>
    </source>
</evidence>
<accession>A0A5C3MBE5</accession>
<keyword evidence="8 10" id="KW-0503">Monooxygenase</keyword>
<dbReference type="GO" id="GO:0005506">
    <property type="term" value="F:iron ion binding"/>
    <property type="evidence" value="ECO:0007669"/>
    <property type="project" value="InterPro"/>
</dbReference>
<dbReference type="STRING" id="68775.A0A5C3MBE5"/>
<evidence type="ECO:0000256" key="10">
    <source>
        <dbReference type="RuleBase" id="RU000461"/>
    </source>
</evidence>
<reference evidence="12 13" key="1">
    <citation type="journal article" date="2019" name="Nat. Ecol. Evol.">
        <title>Megaphylogeny resolves global patterns of mushroom evolution.</title>
        <authorList>
            <person name="Varga T."/>
            <person name="Krizsan K."/>
            <person name="Foldi C."/>
            <person name="Dima B."/>
            <person name="Sanchez-Garcia M."/>
            <person name="Sanchez-Ramirez S."/>
            <person name="Szollosi G.J."/>
            <person name="Szarkandi J.G."/>
            <person name="Papp V."/>
            <person name="Albert L."/>
            <person name="Andreopoulos W."/>
            <person name="Angelini C."/>
            <person name="Antonin V."/>
            <person name="Barry K.W."/>
            <person name="Bougher N.L."/>
            <person name="Buchanan P."/>
            <person name="Buyck B."/>
            <person name="Bense V."/>
            <person name="Catcheside P."/>
            <person name="Chovatia M."/>
            <person name="Cooper J."/>
            <person name="Damon W."/>
            <person name="Desjardin D."/>
            <person name="Finy P."/>
            <person name="Geml J."/>
            <person name="Haridas S."/>
            <person name="Hughes K."/>
            <person name="Justo A."/>
            <person name="Karasinski D."/>
            <person name="Kautmanova I."/>
            <person name="Kiss B."/>
            <person name="Kocsube S."/>
            <person name="Kotiranta H."/>
            <person name="LaButti K.M."/>
            <person name="Lechner B.E."/>
            <person name="Liimatainen K."/>
            <person name="Lipzen A."/>
            <person name="Lukacs Z."/>
            <person name="Mihaltcheva S."/>
            <person name="Morgado L.N."/>
            <person name="Niskanen T."/>
            <person name="Noordeloos M.E."/>
            <person name="Ohm R.A."/>
            <person name="Ortiz-Santana B."/>
            <person name="Ovrebo C."/>
            <person name="Racz N."/>
            <person name="Riley R."/>
            <person name="Savchenko A."/>
            <person name="Shiryaev A."/>
            <person name="Soop K."/>
            <person name="Spirin V."/>
            <person name="Szebenyi C."/>
            <person name="Tomsovsky M."/>
            <person name="Tulloss R.E."/>
            <person name="Uehling J."/>
            <person name="Grigoriev I.V."/>
            <person name="Vagvolgyi C."/>
            <person name="Papp T."/>
            <person name="Martin F.M."/>
            <person name="Miettinen O."/>
            <person name="Hibbett D.S."/>
            <person name="Nagy L.G."/>
        </authorList>
    </citation>
    <scope>NUCLEOTIDE SEQUENCE [LARGE SCALE GENOMIC DNA]</scope>
    <source>
        <strain evidence="12 13">CBS 166.37</strain>
    </source>
</reference>
<dbReference type="InterPro" id="IPR050364">
    <property type="entry name" value="Cytochrome_P450_fung"/>
</dbReference>
<protein>
    <submittedName>
        <fullName evidence="12">Cytochrome P450</fullName>
    </submittedName>
</protein>
<dbReference type="PANTHER" id="PTHR46300">
    <property type="entry name" value="P450, PUTATIVE (EUROFUNG)-RELATED-RELATED"/>
    <property type="match status" value="1"/>
</dbReference>
<proteinExistence type="inferred from homology"/>
<dbReference type="OrthoDB" id="2789670at2759"/>
<dbReference type="PROSITE" id="PS00086">
    <property type="entry name" value="CYTOCHROME_P450"/>
    <property type="match status" value="1"/>
</dbReference>
<dbReference type="PRINTS" id="PR00385">
    <property type="entry name" value="P450"/>
</dbReference>
<organism evidence="12 13">
    <name type="scientific">Crucibulum laeve</name>
    <dbReference type="NCBI Taxonomy" id="68775"/>
    <lineage>
        <taxon>Eukaryota</taxon>
        <taxon>Fungi</taxon>
        <taxon>Dikarya</taxon>
        <taxon>Basidiomycota</taxon>
        <taxon>Agaricomycotina</taxon>
        <taxon>Agaricomycetes</taxon>
        <taxon>Agaricomycetidae</taxon>
        <taxon>Agaricales</taxon>
        <taxon>Agaricineae</taxon>
        <taxon>Nidulariaceae</taxon>
        <taxon>Crucibulum</taxon>
    </lineage>
</organism>
<gene>
    <name evidence="12" type="ORF">BDQ12DRAFT_678472</name>
</gene>
<feature type="binding site" description="axial binding residue" evidence="9">
    <location>
        <position position="479"/>
    </location>
    <ligand>
        <name>heme</name>
        <dbReference type="ChEBI" id="CHEBI:30413"/>
    </ligand>
    <ligandPart>
        <name>Fe</name>
        <dbReference type="ChEBI" id="CHEBI:18248"/>
    </ligandPart>
</feature>
<dbReference type="AlphaFoldDB" id="A0A5C3MBE5"/>
<dbReference type="GO" id="GO:0016705">
    <property type="term" value="F:oxidoreductase activity, acting on paired donors, with incorporation or reduction of molecular oxygen"/>
    <property type="evidence" value="ECO:0007669"/>
    <property type="project" value="InterPro"/>
</dbReference>
<keyword evidence="11" id="KW-1133">Transmembrane helix</keyword>
<dbReference type="GO" id="GO:0004497">
    <property type="term" value="F:monooxygenase activity"/>
    <property type="evidence" value="ECO:0007669"/>
    <property type="project" value="UniProtKB-KW"/>
</dbReference>
<feature type="transmembrane region" description="Helical" evidence="11">
    <location>
        <begin position="334"/>
        <end position="355"/>
    </location>
</feature>
<comment type="similarity">
    <text evidence="3 10">Belongs to the cytochrome P450 family.</text>
</comment>
<name>A0A5C3MBE5_9AGAR</name>
<evidence type="ECO:0000256" key="6">
    <source>
        <dbReference type="ARBA" id="ARBA00023002"/>
    </source>
</evidence>
<keyword evidence="7 9" id="KW-0408">Iron</keyword>
<dbReference type="CDD" id="cd11065">
    <property type="entry name" value="CYP64-like"/>
    <property type="match status" value="1"/>
</dbReference>
<evidence type="ECO:0000313" key="13">
    <source>
        <dbReference type="Proteomes" id="UP000308652"/>
    </source>
</evidence>
<evidence type="ECO:0000256" key="9">
    <source>
        <dbReference type="PIRSR" id="PIRSR602401-1"/>
    </source>
</evidence>
<dbReference type="EMBL" id="ML213594">
    <property type="protein sequence ID" value="TFK41776.1"/>
    <property type="molecule type" value="Genomic_DNA"/>
</dbReference>
<sequence>MWASHWSLVDPLNAWFFFVLLKSIRLSRSFPLPTSCSITMSLGITDIAVCLLLFLLYVELRNRRLYKSLPPGPKRLPLIGNILQMPTSLEWEVYAQWGKELNSDMIHLAVGGSTLVIINSLKIANDLLDKRSSIYSDRPALPMIRDLIGWDWMTSALPYGEQLKEQRRLFQRHFAPSNTAVYEDIVVECVHKFLLDILKTPQDFLENTKQLPRGIALSLAYGIKVEGHHDPFVKLAEDAIETFSIAGVPGAFLVDALPILKYVPEFIPGAGFKRKAKEWRKLMLSFRNDSFAEGLSRIKLGHAIPSFTSKCLEELDPKADTKHQTELIRDTSGALYAAVSHTLISSLLTFFVAMLHYPSVMRKAHAELDSVIGSSRLPSFNDRPRTPYITAIVKEVLRWQPAAPQAFPHRLMEDDVYEGYSFPAGTIFIANSWAMLHDEKNYPDPMTFKPERFLNSKGEMNPEICNPSDMAFGYGRRICVGAHIAEAALWLTIASVLSTYDISPPIDDKGNDILPSLVYQSTIVSGPLPFDCNFKPRSKEAEFVIQSAGPRVI</sequence>
<evidence type="ECO:0000256" key="11">
    <source>
        <dbReference type="SAM" id="Phobius"/>
    </source>
</evidence>
<dbReference type="InterPro" id="IPR036396">
    <property type="entry name" value="Cyt_P450_sf"/>
</dbReference>
<keyword evidence="6 10" id="KW-0560">Oxidoreductase</keyword>
<dbReference type="InterPro" id="IPR001128">
    <property type="entry name" value="Cyt_P450"/>
</dbReference>
<feature type="transmembrane region" description="Helical" evidence="11">
    <location>
        <begin position="36"/>
        <end position="58"/>
    </location>
</feature>
<evidence type="ECO:0000256" key="3">
    <source>
        <dbReference type="ARBA" id="ARBA00010617"/>
    </source>
</evidence>
<keyword evidence="11" id="KW-0472">Membrane</keyword>
<dbReference type="InterPro" id="IPR017972">
    <property type="entry name" value="Cyt_P450_CS"/>
</dbReference>
<keyword evidence="13" id="KW-1185">Reference proteome</keyword>
<keyword evidence="5 9" id="KW-0479">Metal-binding</keyword>
<dbReference type="Pfam" id="PF00067">
    <property type="entry name" value="p450"/>
    <property type="match status" value="1"/>
</dbReference>
<evidence type="ECO:0000256" key="1">
    <source>
        <dbReference type="ARBA" id="ARBA00001971"/>
    </source>
</evidence>
<keyword evidence="11" id="KW-0812">Transmembrane</keyword>
<evidence type="ECO:0000256" key="5">
    <source>
        <dbReference type="ARBA" id="ARBA00022723"/>
    </source>
</evidence>
<comment type="cofactor">
    <cofactor evidence="1 9">
        <name>heme</name>
        <dbReference type="ChEBI" id="CHEBI:30413"/>
    </cofactor>
</comment>
<evidence type="ECO:0000256" key="7">
    <source>
        <dbReference type="ARBA" id="ARBA00023004"/>
    </source>
</evidence>
<comment type="pathway">
    <text evidence="2">Secondary metabolite biosynthesis.</text>
</comment>